<name>A0A9E7ERV7_9LILI</name>
<dbReference type="AlphaFoldDB" id="A0A9E7ERV7"/>
<keyword evidence="2" id="KW-0812">Transmembrane</keyword>
<evidence type="ECO:0000256" key="1">
    <source>
        <dbReference type="SAM" id="MobiDB-lite"/>
    </source>
</evidence>
<keyword evidence="4" id="KW-1185">Reference proteome</keyword>
<gene>
    <name evidence="3" type="ORF">MUK42_05220</name>
</gene>
<feature type="region of interest" description="Disordered" evidence="1">
    <location>
        <begin position="65"/>
        <end position="88"/>
    </location>
</feature>
<keyword evidence="2" id="KW-1133">Transmembrane helix</keyword>
<accession>A0A9E7ERV7</accession>
<dbReference type="Proteomes" id="UP001055439">
    <property type="component" value="Chromosome 10"/>
</dbReference>
<dbReference type="OrthoDB" id="185373at2759"/>
<organism evidence="3 4">
    <name type="scientific">Musa troglodytarum</name>
    <name type="common">fe'i banana</name>
    <dbReference type="NCBI Taxonomy" id="320322"/>
    <lineage>
        <taxon>Eukaryota</taxon>
        <taxon>Viridiplantae</taxon>
        <taxon>Streptophyta</taxon>
        <taxon>Embryophyta</taxon>
        <taxon>Tracheophyta</taxon>
        <taxon>Spermatophyta</taxon>
        <taxon>Magnoliopsida</taxon>
        <taxon>Liliopsida</taxon>
        <taxon>Zingiberales</taxon>
        <taxon>Musaceae</taxon>
        <taxon>Musa</taxon>
    </lineage>
</organism>
<reference evidence="3" key="1">
    <citation type="submission" date="2022-05" db="EMBL/GenBank/DDBJ databases">
        <title>The Musa troglodytarum L. genome provides insights into the mechanism of non-climacteric behaviour and enrichment of carotenoids.</title>
        <authorList>
            <person name="Wang J."/>
        </authorList>
    </citation>
    <scope>NUCLEOTIDE SEQUENCE</scope>
    <source>
        <tissue evidence="3">Leaf</tissue>
    </source>
</reference>
<feature type="transmembrane region" description="Helical" evidence="2">
    <location>
        <begin position="29"/>
        <end position="48"/>
    </location>
</feature>
<evidence type="ECO:0000313" key="3">
    <source>
        <dbReference type="EMBL" id="URD82870.1"/>
    </source>
</evidence>
<keyword evidence="2" id="KW-0472">Membrane</keyword>
<proteinExistence type="predicted"/>
<dbReference type="EMBL" id="CP097503">
    <property type="protein sequence ID" value="URD82870.1"/>
    <property type="molecule type" value="Genomic_DNA"/>
</dbReference>
<evidence type="ECO:0000313" key="4">
    <source>
        <dbReference type="Proteomes" id="UP001055439"/>
    </source>
</evidence>
<sequence>MAGFLSKLRRIHLSVDTWTLFLGWFGENLVSATITIAWIMIMCYLGVFMRYSTFQLLYPTGITAPPPTPNGGGERKGSFKRHPPPPFAAASLDLPKVILCD</sequence>
<evidence type="ECO:0000256" key="2">
    <source>
        <dbReference type="SAM" id="Phobius"/>
    </source>
</evidence>
<protein>
    <submittedName>
        <fullName evidence="3">PPR repeat</fullName>
    </submittedName>
</protein>